<dbReference type="PROSITE" id="PS01151">
    <property type="entry name" value="FIMBRIAL_USHER"/>
    <property type="match status" value="1"/>
</dbReference>
<evidence type="ECO:0000256" key="7">
    <source>
        <dbReference type="ARBA" id="ARBA00023136"/>
    </source>
</evidence>
<evidence type="ECO:0000256" key="10">
    <source>
        <dbReference type="SAM" id="SignalP"/>
    </source>
</evidence>
<comment type="similarity">
    <text evidence="2 9">Belongs to the fimbrial export usher family.</text>
</comment>
<dbReference type="RefSeq" id="WP_130959476.1">
    <property type="nucleotide sequence ID" value="NZ_SITD01000046.1"/>
</dbReference>
<evidence type="ECO:0000313" key="14">
    <source>
        <dbReference type="Proteomes" id="UP000293380"/>
    </source>
</evidence>
<keyword evidence="4" id="KW-1134">Transmembrane beta strand</keyword>
<evidence type="ECO:0000256" key="5">
    <source>
        <dbReference type="ARBA" id="ARBA00022692"/>
    </source>
</evidence>
<evidence type="ECO:0000256" key="3">
    <source>
        <dbReference type="ARBA" id="ARBA00022448"/>
    </source>
</evidence>
<keyword evidence="5 9" id="KW-0812">Transmembrane</keyword>
<dbReference type="InterPro" id="IPR025885">
    <property type="entry name" value="PapC_N"/>
</dbReference>
<dbReference type="GO" id="GO:0009279">
    <property type="term" value="C:cell outer membrane"/>
    <property type="evidence" value="ECO:0007669"/>
    <property type="project" value="UniProtKB-SubCell"/>
</dbReference>
<feature type="signal peptide" evidence="10">
    <location>
        <begin position="1"/>
        <end position="24"/>
    </location>
</feature>
<dbReference type="Proteomes" id="UP000293380">
    <property type="component" value="Unassembled WGS sequence"/>
</dbReference>
<name>A0A4Q9EQ10_9GAMM</name>
<dbReference type="InterPro" id="IPR018030">
    <property type="entry name" value="Fimbrial_membr_usher_CS"/>
</dbReference>
<dbReference type="FunFam" id="2.60.40.3110:FF:000001">
    <property type="entry name" value="Putative fimbrial outer membrane usher"/>
    <property type="match status" value="1"/>
</dbReference>
<dbReference type="Gene3D" id="3.10.20.410">
    <property type="match status" value="1"/>
</dbReference>
<feature type="chain" id="PRO_5020833513" evidence="10">
    <location>
        <begin position="25"/>
        <end position="850"/>
    </location>
</feature>
<evidence type="ECO:0000256" key="6">
    <source>
        <dbReference type="ARBA" id="ARBA00022729"/>
    </source>
</evidence>
<sequence>MQSRFSYSLIASLIMLALAPGSRADDGQSDEKTNASVNERIKFDPIFLSTDSRNSVDISRFEQGASALPGTYPADIYVNGELTSHENVTFAEQPDQSVMPCLTPDILRKINFNYSHLPGAFTQALRTEQSCYPLPQLIPQAQIAFDSGAQRLDISVPQAMMQNVARGYVSPELWDPGIPALLFGYTANAYTTRSRGEQTHSAYAGLNAGLNIGAWYFRHDGSYNWQEQVGGEYQSINNYVQRDIPAIKGRIRMGETSTKGQLFDTVPFKGAELVNDDRMLPQSQRGYAPDIRGIARTNARVTVRQNGRIIYETTVSPGAFVIDDLYPTGYGGNLDVTVTEADGSSQNFQVPYASVTQLLRPGAQRYDVVVGKLNDLSIDSDPSLYQVTYQRGISNSVTGYGGIQASTDYYALQIGAAVGTPIGAFSADVTQARVHLETTEKRANEGQSYQLSYSKFLPESNSNLTIAAYRYSTEGYYDYLTAMRALDAEKHGQTAKDIWRPRNRFNVTLNQGLYSGWGQVYLTGYSQDYWNHDNSDLQYQLGYSNSYRNVSFSLSAGRVRSMHGAMETNWLFNLTMPLGNVASGNVPTLTASLNHSSEGRTGEQVGISGTTGRDYEYNYGVTAMNYNQGTGSSMAMNGGYRSPYTNMTATYGAGKHYQNASVGLSGTAIAWSDGVVLTPYTGDTFAVVEAKGAKGAKVGGYSGIRIDPWGHAAVPYLNPYEMNEVTINPKGLPDDIELDNTSSKVAPYYGAVSKVVFKTQRGTPLLITATQANGETLPFGAEVFDSRGNSVGSVGQMGQLYARVAQTGGVLTVKWGDTLARQCRIQYRVPESKDGKAPSSLVRINSVCGA</sequence>
<dbReference type="InterPro" id="IPR025949">
    <property type="entry name" value="PapC-like_C"/>
</dbReference>
<dbReference type="Pfam" id="PF00577">
    <property type="entry name" value="Usher"/>
    <property type="match status" value="1"/>
</dbReference>
<keyword evidence="7 9" id="KW-0472">Membrane</keyword>
<dbReference type="Gene3D" id="2.60.40.3110">
    <property type="match status" value="1"/>
</dbReference>
<dbReference type="InterPro" id="IPR037224">
    <property type="entry name" value="PapC_N_sf"/>
</dbReference>
<evidence type="ECO:0000256" key="1">
    <source>
        <dbReference type="ARBA" id="ARBA00004571"/>
    </source>
</evidence>
<dbReference type="Pfam" id="PF13954">
    <property type="entry name" value="PapC_N"/>
    <property type="match status" value="1"/>
</dbReference>
<dbReference type="InterPro" id="IPR000015">
    <property type="entry name" value="Fimb_usher"/>
</dbReference>
<dbReference type="GO" id="GO:0009297">
    <property type="term" value="P:pilus assembly"/>
    <property type="evidence" value="ECO:0007669"/>
    <property type="project" value="InterPro"/>
</dbReference>
<proteinExistence type="inferred from homology"/>
<evidence type="ECO:0000256" key="2">
    <source>
        <dbReference type="ARBA" id="ARBA00008064"/>
    </source>
</evidence>
<dbReference type="PANTHER" id="PTHR30451">
    <property type="entry name" value="OUTER MEMBRANE USHER PROTEIN"/>
    <property type="match status" value="1"/>
</dbReference>
<evidence type="ECO:0000313" key="13">
    <source>
        <dbReference type="EMBL" id="TBM28336.1"/>
    </source>
</evidence>
<evidence type="ECO:0000259" key="12">
    <source>
        <dbReference type="Pfam" id="PF13954"/>
    </source>
</evidence>
<dbReference type="Gene3D" id="2.60.40.2610">
    <property type="entry name" value="Outer membrane usher protein FimD, plug domain"/>
    <property type="match status" value="1"/>
</dbReference>
<comment type="subcellular location">
    <subcellularLocation>
        <location evidence="1 9">Cell outer membrane</location>
        <topology evidence="1 9">Multi-pass membrane protein</topology>
    </subcellularLocation>
</comment>
<dbReference type="InterPro" id="IPR043142">
    <property type="entry name" value="PapC-like_C_sf"/>
</dbReference>
<protein>
    <submittedName>
        <fullName evidence="13">Fimbrial biogenesis outer membrane usher protein</fullName>
    </submittedName>
</protein>
<dbReference type="EMBL" id="SITD01000046">
    <property type="protein sequence ID" value="TBM28336.1"/>
    <property type="molecule type" value="Genomic_DNA"/>
</dbReference>
<keyword evidence="8 9" id="KW-0998">Cell outer membrane</keyword>
<accession>A0A4Q9EQ10</accession>
<organism evidence="13 14">
    <name type="scientific">Hafnia paralvei</name>
    <dbReference type="NCBI Taxonomy" id="546367"/>
    <lineage>
        <taxon>Bacteria</taxon>
        <taxon>Pseudomonadati</taxon>
        <taxon>Pseudomonadota</taxon>
        <taxon>Gammaproteobacteria</taxon>
        <taxon>Enterobacterales</taxon>
        <taxon>Hafniaceae</taxon>
        <taxon>Hafnia</taxon>
    </lineage>
</organism>
<keyword evidence="3 9" id="KW-0813">Transport</keyword>
<evidence type="ECO:0000259" key="11">
    <source>
        <dbReference type="Pfam" id="PF13953"/>
    </source>
</evidence>
<dbReference type="AlphaFoldDB" id="A0A4Q9EQ10"/>
<keyword evidence="9" id="KW-1029">Fimbrium biogenesis</keyword>
<dbReference type="SUPFAM" id="SSF141729">
    <property type="entry name" value="FimD N-terminal domain-like"/>
    <property type="match status" value="1"/>
</dbReference>
<gene>
    <name evidence="13" type="ORF">EYY89_09110</name>
</gene>
<dbReference type="GO" id="GO:0015473">
    <property type="term" value="F:fimbrial usher porin activity"/>
    <property type="evidence" value="ECO:0007669"/>
    <property type="project" value="InterPro"/>
</dbReference>
<feature type="domain" description="PapC-like C-terminal" evidence="11">
    <location>
        <begin position="766"/>
        <end position="831"/>
    </location>
</feature>
<dbReference type="Gene3D" id="2.60.40.2070">
    <property type="match status" value="1"/>
</dbReference>
<evidence type="ECO:0000256" key="4">
    <source>
        <dbReference type="ARBA" id="ARBA00022452"/>
    </source>
</evidence>
<dbReference type="PANTHER" id="PTHR30451:SF20">
    <property type="entry name" value="FIMBRIAE USHER"/>
    <property type="match status" value="1"/>
</dbReference>
<dbReference type="InterPro" id="IPR042186">
    <property type="entry name" value="FimD_plug_dom"/>
</dbReference>
<feature type="domain" description="PapC N-terminal" evidence="12">
    <location>
        <begin position="42"/>
        <end position="189"/>
    </location>
</feature>
<evidence type="ECO:0000256" key="8">
    <source>
        <dbReference type="ARBA" id="ARBA00023237"/>
    </source>
</evidence>
<comment type="caution">
    <text evidence="13">The sequence shown here is derived from an EMBL/GenBank/DDBJ whole genome shotgun (WGS) entry which is preliminary data.</text>
</comment>
<reference evidence="13 14" key="1">
    <citation type="submission" date="2019-02" db="EMBL/GenBank/DDBJ databases">
        <title>Comparative genomic analysis of the Hafnia genus genomes.</title>
        <authorList>
            <person name="Zhiqiu Y."/>
            <person name="Chao Y."/>
            <person name="Yuhui D."/>
            <person name="Di H."/>
            <person name="Bin L."/>
        </authorList>
    </citation>
    <scope>NUCLEOTIDE SEQUENCE [LARGE SCALE GENOMIC DNA]</scope>
    <source>
        <strain evidence="13 14">PCM_1194</strain>
    </source>
</reference>
<keyword evidence="6 10" id="KW-0732">Signal</keyword>
<evidence type="ECO:0000256" key="9">
    <source>
        <dbReference type="RuleBase" id="RU003884"/>
    </source>
</evidence>
<dbReference type="Pfam" id="PF13953">
    <property type="entry name" value="PapC_C"/>
    <property type="match status" value="1"/>
</dbReference>